<dbReference type="EMBL" id="CP014841">
    <property type="protein sequence ID" value="AND69655.1"/>
    <property type="molecule type" value="Genomic_DNA"/>
</dbReference>
<keyword evidence="1" id="KW-0732">Signal</keyword>
<evidence type="ECO:0000313" key="2">
    <source>
        <dbReference type="EMBL" id="AND69655.1"/>
    </source>
</evidence>
<gene>
    <name evidence="2" type="ORF">ATSB10_22010</name>
</gene>
<feature type="chain" id="PRO_5007823503" description="Serine protease" evidence="1">
    <location>
        <begin position="27"/>
        <end position="374"/>
    </location>
</feature>
<dbReference type="Proteomes" id="UP000077255">
    <property type="component" value="Chromosome"/>
</dbReference>
<evidence type="ECO:0008006" key="4">
    <source>
        <dbReference type="Google" id="ProtNLM"/>
    </source>
</evidence>
<keyword evidence="3" id="KW-1185">Reference proteome</keyword>
<dbReference type="AlphaFoldDB" id="A0A161JD59"/>
<name>A0A161JD59_9GAMM</name>
<dbReference type="KEGG" id="dtx:ATSB10_22010"/>
<reference evidence="2 3" key="1">
    <citation type="submission" date="2016-02" db="EMBL/GenBank/DDBJ databases">
        <title>Complete genome sequencing and analysis of ATSB10, Dyella thiooxydans isolated from rhizosphere soil of sunflower (Helianthus annuus L.).</title>
        <authorList>
            <person name="Lee Y."/>
            <person name="Hwangbo K."/>
            <person name="Chung H."/>
            <person name="Yoo J."/>
            <person name="Kim K.Y."/>
            <person name="Sa T.M."/>
            <person name="Um Y."/>
            <person name="Madhaiyan M."/>
        </authorList>
    </citation>
    <scope>NUCLEOTIDE SEQUENCE [LARGE SCALE GENOMIC DNA]</scope>
    <source>
        <strain evidence="2 3">ATSB10</strain>
    </source>
</reference>
<evidence type="ECO:0000256" key="1">
    <source>
        <dbReference type="SAM" id="SignalP"/>
    </source>
</evidence>
<organism evidence="2 3">
    <name type="scientific">Dyella thiooxydans</name>
    <dbReference type="NCBI Taxonomy" id="445710"/>
    <lineage>
        <taxon>Bacteria</taxon>
        <taxon>Pseudomonadati</taxon>
        <taxon>Pseudomonadota</taxon>
        <taxon>Gammaproteobacteria</taxon>
        <taxon>Lysobacterales</taxon>
        <taxon>Rhodanobacteraceae</taxon>
        <taxon>Dyella</taxon>
    </lineage>
</organism>
<feature type="signal peptide" evidence="1">
    <location>
        <begin position="1"/>
        <end position="26"/>
    </location>
</feature>
<accession>A0A161JD59</accession>
<dbReference type="PATRIC" id="fig|445710.3.peg.2198"/>
<sequence length="374" mass="38763">MSRLNSRWLAVAAASALLGLSAGAIAGPSQDDGMNPYSPAYGHSYRHGVVATREAHSQMRAWAALHAARGARTTSSGKALSYGGGVDGIGVTSGTPKVYLVVYGSQWGTAGTDANGNMTLSGDSVGAVPYLESLFKGLGTGGESWSGTMTQYCDGSLVSTGATSCPSGAPHIGYPTGGAFAGIWYDNSVASPSSATGAQLAQEAIKAAQHFGNTTAASNRYVQYVILSPTGTHPDGFNTSNGQFCAWHDWNGDWSVSSPVGDVAFTNMPYVYDMGTSCGQNFVNSGASGKLDGFSIVEGHEYAETVTDQNPAGGWTNRNRRSSSYGQENGDECAWISSGQGKSADVVMANGTYAMQSTWSNDTNECDIAHPVVQ</sequence>
<protein>
    <recommendedName>
        <fullName evidence="4">Serine protease</fullName>
    </recommendedName>
</protein>
<proteinExistence type="predicted"/>
<evidence type="ECO:0000313" key="3">
    <source>
        <dbReference type="Proteomes" id="UP000077255"/>
    </source>
</evidence>